<reference evidence="12 13" key="1">
    <citation type="submission" date="2018-10" db="EMBL/GenBank/DDBJ databases">
        <title>Improved assembly of the deer mouse Peromyscus maniculatus genome.</title>
        <authorList>
            <person name="Lassance J.-M."/>
            <person name="Hoekstra H.E."/>
        </authorList>
    </citation>
    <scope>NUCLEOTIDE SEQUENCE [LARGE SCALE GENOMIC DNA]</scope>
</reference>
<feature type="chain" id="PRO_5034731560" description="Beta-defensin" evidence="10">
    <location>
        <begin position="21"/>
        <end position="89"/>
    </location>
</feature>
<keyword evidence="13" id="KW-1185">Reference proteome</keyword>
<evidence type="ECO:0000256" key="1">
    <source>
        <dbReference type="ARBA" id="ARBA00002878"/>
    </source>
</evidence>
<reference evidence="12" key="2">
    <citation type="submission" date="2025-08" db="UniProtKB">
        <authorList>
            <consortium name="Ensembl"/>
        </authorList>
    </citation>
    <scope>IDENTIFICATION</scope>
</reference>
<evidence type="ECO:0000256" key="5">
    <source>
        <dbReference type="ARBA" id="ARBA00022529"/>
    </source>
</evidence>
<evidence type="ECO:0000313" key="12">
    <source>
        <dbReference type="Ensembl" id="ENSPEMP00000029272.1"/>
    </source>
</evidence>
<keyword evidence="8 10" id="KW-0044">Antibiotic</keyword>
<reference evidence="12" key="3">
    <citation type="submission" date="2025-09" db="UniProtKB">
        <authorList>
            <consortium name="Ensembl"/>
        </authorList>
    </citation>
    <scope>IDENTIFICATION</scope>
</reference>
<sequence length="89" mass="9318">MKSLLPTLVVTMLLAHLVTGSWYVRKCANKLGNCRKACRSGELPTEPATGMCPKGKLCCVLELKVSGQCGGTDLLEAPAQEGAANVGEV</sequence>
<evidence type="ECO:0000256" key="10">
    <source>
        <dbReference type="RuleBase" id="RU231113"/>
    </source>
</evidence>
<keyword evidence="5 10" id="KW-0929">Antimicrobial</keyword>
<evidence type="ECO:0000256" key="8">
    <source>
        <dbReference type="ARBA" id="ARBA00023022"/>
    </source>
</evidence>
<dbReference type="InterPro" id="IPR025933">
    <property type="entry name" value="Beta_defensin_dom"/>
</dbReference>
<evidence type="ECO:0000256" key="6">
    <source>
        <dbReference type="ARBA" id="ARBA00022729"/>
    </source>
</evidence>
<dbReference type="GO" id="GO:0045087">
    <property type="term" value="P:innate immune response"/>
    <property type="evidence" value="ECO:0007669"/>
    <property type="project" value="InterPro"/>
</dbReference>
<name>A0A8C8UCM8_PERMB</name>
<comment type="function">
    <text evidence="1 10">Has antibacterial activity.</text>
</comment>
<feature type="domain" description="Beta-defensin" evidence="11">
    <location>
        <begin position="26"/>
        <end position="59"/>
    </location>
</feature>
<dbReference type="GO" id="GO:0042742">
    <property type="term" value="P:defense response to bacterium"/>
    <property type="evidence" value="ECO:0007669"/>
    <property type="project" value="UniProtKB-UniRule"/>
</dbReference>
<dbReference type="GO" id="GO:0005576">
    <property type="term" value="C:extracellular region"/>
    <property type="evidence" value="ECO:0007669"/>
    <property type="project" value="UniProtKB-SubCell"/>
</dbReference>
<dbReference type="Pfam" id="PF13841">
    <property type="entry name" value="Defensin_beta_2"/>
    <property type="match status" value="1"/>
</dbReference>
<protein>
    <recommendedName>
        <fullName evidence="10">Beta-defensin</fullName>
    </recommendedName>
</protein>
<comment type="similarity">
    <text evidence="3 10">Belongs to the beta-defensin family.</text>
</comment>
<evidence type="ECO:0000256" key="7">
    <source>
        <dbReference type="ARBA" id="ARBA00022940"/>
    </source>
</evidence>
<keyword evidence="7 10" id="KW-0211">Defensin</keyword>
<dbReference type="Proteomes" id="UP000694547">
    <property type="component" value="Chromosome 4"/>
</dbReference>
<evidence type="ECO:0000256" key="9">
    <source>
        <dbReference type="ARBA" id="ARBA00023157"/>
    </source>
</evidence>
<evidence type="ECO:0000256" key="3">
    <source>
        <dbReference type="ARBA" id="ARBA00007371"/>
    </source>
</evidence>
<dbReference type="PANTHER" id="PTHR15001:SF3">
    <property type="entry name" value="BETA-DEFENSIN 123"/>
    <property type="match status" value="1"/>
</dbReference>
<dbReference type="GeneTree" id="ENSGT00940000167063"/>
<accession>A0A8C8UCM8</accession>
<keyword evidence="9" id="KW-1015">Disulfide bond</keyword>
<keyword evidence="6 10" id="KW-0732">Signal</keyword>
<evidence type="ECO:0000256" key="4">
    <source>
        <dbReference type="ARBA" id="ARBA00022525"/>
    </source>
</evidence>
<evidence type="ECO:0000313" key="13">
    <source>
        <dbReference type="Proteomes" id="UP000694547"/>
    </source>
</evidence>
<dbReference type="Ensembl" id="ENSPEMT00000037025.1">
    <property type="protein sequence ID" value="ENSPEMP00000029272.1"/>
    <property type="gene ID" value="ENSPEMG00000029680.1"/>
</dbReference>
<evidence type="ECO:0000256" key="2">
    <source>
        <dbReference type="ARBA" id="ARBA00004613"/>
    </source>
</evidence>
<dbReference type="PANTHER" id="PTHR15001">
    <property type="entry name" value="BETA-DEFENSIN 123-RELATED"/>
    <property type="match status" value="1"/>
</dbReference>
<feature type="signal peptide" evidence="10">
    <location>
        <begin position="1"/>
        <end position="20"/>
    </location>
</feature>
<comment type="subcellular location">
    <subcellularLocation>
        <location evidence="2 10">Secreted</location>
    </subcellularLocation>
</comment>
<dbReference type="AlphaFoldDB" id="A0A8C8UCM8"/>
<dbReference type="InterPro" id="IPR050544">
    <property type="entry name" value="Beta-defensin"/>
</dbReference>
<organism evidence="12 13">
    <name type="scientific">Peromyscus maniculatus bairdii</name>
    <name type="common">Prairie deer mouse</name>
    <dbReference type="NCBI Taxonomy" id="230844"/>
    <lineage>
        <taxon>Eukaryota</taxon>
        <taxon>Metazoa</taxon>
        <taxon>Chordata</taxon>
        <taxon>Craniata</taxon>
        <taxon>Vertebrata</taxon>
        <taxon>Euteleostomi</taxon>
        <taxon>Mammalia</taxon>
        <taxon>Eutheria</taxon>
        <taxon>Euarchontoglires</taxon>
        <taxon>Glires</taxon>
        <taxon>Rodentia</taxon>
        <taxon>Myomorpha</taxon>
        <taxon>Muroidea</taxon>
        <taxon>Cricetidae</taxon>
        <taxon>Neotominae</taxon>
        <taxon>Peromyscus</taxon>
    </lineage>
</organism>
<proteinExistence type="inferred from homology"/>
<evidence type="ECO:0000259" key="11">
    <source>
        <dbReference type="Pfam" id="PF13841"/>
    </source>
</evidence>
<keyword evidence="4 10" id="KW-0964">Secreted</keyword>